<sequence>MLDERQRLPSQPSAPDVLQDGGRRDIRLGPGSGKTAEPRGGFKGPKPVQRQVSGNHDTLVFQRSATNPFDPVTSKIYPAFGEIVLRIVKH</sequence>
<name>A0ACC5SXI7_ENSAD</name>
<keyword evidence="2" id="KW-1185">Reference proteome</keyword>
<protein>
    <submittedName>
        <fullName evidence="1">Uncharacterized protein</fullName>
    </submittedName>
</protein>
<proteinExistence type="predicted"/>
<comment type="caution">
    <text evidence="1">The sequence shown here is derived from an EMBL/GenBank/DDBJ whole genome shotgun (WGS) entry which is preliminary data.</text>
</comment>
<reference evidence="1" key="1">
    <citation type="submission" date="2021-03" db="EMBL/GenBank/DDBJ databases">
        <title>Genomic Encyclopedia of Type Strains, Phase IV (KMG-IV): sequencing the most valuable type-strain genomes for metagenomic binning, comparative biology and taxonomic classification.</title>
        <authorList>
            <person name="Goeker M."/>
        </authorList>
    </citation>
    <scope>NUCLEOTIDE SEQUENCE</scope>
    <source>
        <strain evidence="1">DSM 18131</strain>
    </source>
</reference>
<organism evidence="1 2">
    <name type="scientific">Ensifer adhaerens</name>
    <name type="common">Sinorhizobium morelense</name>
    <dbReference type="NCBI Taxonomy" id="106592"/>
    <lineage>
        <taxon>Bacteria</taxon>
        <taxon>Pseudomonadati</taxon>
        <taxon>Pseudomonadota</taxon>
        <taxon>Alphaproteobacteria</taxon>
        <taxon>Hyphomicrobiales</taxon>
        <taxon>Rhizobiaceae</taxon>
        <taxon>Sinorhizobium/Ensifer group</taxon>
        <taxon>Ensifer</taxon>
    </lineage>
</organism>
<gene>
    <name evidence="1" type="ORF">J2Z19_002816</name>
</gene>
<evidence type="ECO:0000313" key="2">
    <source>
        <dbReference type="Proteomes" id="UP000823773"/>
    </source>
</evidence>
<evidence type="ECO:0000313" key="1">
    <source>
        <dbReference type="EMBL" id="MBP1873104.1"/>
    </source>
</evidence>
<dbReference type="Proteomes" id="UP000823773">
    <property type="component" value="Unassembled WGS sequence"/>
</dbReference>
<accession>A0ACC5SXI7</accession>
<dbReference type="EMBL" id="JAGGJR010000003">
    <property type="protein sequence ID" value="MBP1873104.1"/>
    <property type="molecule type" value="Genomic_DNA"/>
</dbReference>